<dbReference type="InterPro" id="IPR008278">
    <property type="entry name" value="4-PPantetheinyl_Trfase_dom"/>
</dbReference>
<evidence type="ECO:0000313" key="2">
    <source>
        <dbReference type="EMBL" id="TFH94735.1"/>
    </source>
</evidence>
<evidence type="ECO:0000313" key="3">
    <source>
        <dbReference type="Proteomes" id="UP000297225"/>
    </source>
</evidence>
<organism evidence="2 3">
    <name type="scientific">Porphyromonas levii</name>
    <dbReference type="NCBI Taxonomy" id="28114"/>
    <lineage>
        <taxon>Bacteria</taxon>
        <taxon>Pseudomonadati</taxon>
        <taxon>Bacteroidota</taxon>
        <taxon>Bacteroidia</taxon>
        <taxon>Bacteroidales</taxon>
        <taxon>Porphyromonadaceae</taxon>
        <taxon>Porphyromonas</taxon>
    </lineage>
</organism>
<dbReference type="GO" id="GO:0008897">
    <property type="term" value="F:holo-[acyl-carrier-protein] synthase activity"/>
    <property type="evidence" value="ECO:0007669"/>
    <property type="project" value="InterPro"/>
</dbReference>
<keyword evidence="2" id="KW-0808">Transferase</keyword>
<dbReference type="EMBL" id="SPNC01000091">
    <property type="protein sequence ID" value="TFH94735.1"/>
    <property type="molecule type" value="Genomic_DNA"/>
</dbReference>
<dbReference type="STRING" id="1122973.GCA_000379925_00248"/>
<evidence type="ECO:0000259" key="1">
    <source>
        <dbReference type="Pfam" id="PF01648"/>
    </source>
</evidence>
<name>A0A4Y8WNH6_9PORP</name>
<protein>
    <submittedName>
        <fullName evidence="2">4'-phosphopantetheinyl transferase superfamily protein</fullName>
    </submittedName>
</protein>
<proteinExistence type="predicted"/>
<dbReference type="Pfam" id="PF01648">
    <property type="entry name" value="ACPS"/>
    <property type="match status" value="1"/>
</dbReference>
<keyword evidence="3" id="KW-1185">Reference proteome</keyword>
<reference evidence="2 3" key="1">
    <citation type="submission" date="2019-03" db="EMBL/GenBank/DDBJ databases">
        <title>Porphyromonas levii Isolated from the Uterus of Dairy Cows.</title>
        <authorList>
            <person name="Francis A.M."/>
        </authorList>
    </citation>
    <scope>NUCLEOTIDE SEQUENCE [LARGE SCALE GENOMIC DNA]</scope>
    <source>
        <strain evidence="2 3">AF5678</strain>
    </source>
</reference>
<feature type="domain" description="4'-phosphopantetheinyl transferase" evidence="1">
    <location>
        <begin position="83"/>
        <end position="157"/>
    </location>
</feature>
<dbReference type="AlphaFoldDB" id="A0A4Y8WNH6"/>
<dbReference type="Gene3D" id="3.90.470.20">
    <property type="entry name" value="4'-phosphopantetheinyl transferase domain"/>
    <property type="match status" value="2"/>
</dbReference>
<sequence length="187" mass="21107">MFPRPRDDRGRVKAYTLLITQLGKGVTRRAAEEKAEQRLFGGALIHDSSGKPLLDRSPFLAVSISHSHHWLTALIVPFGIPAGIDIEEKALQAERTLERYSTETERKLLIRDGLSPLHLWTAKEALYKAFSKDLSKGVNQIIFEGVDKFAVHLDDGKTEYQLIEWIEWQGALIAHNIVVGKLKIEEV</sequence>
<dbReference type="Proteomes" id="UP000297225">
    <property type="component" value="Unassembled WGS sequence"/>
</dbReference>
<dbReference type="OrthoDB" id="1190494at2"/>
<dbReference type="GO" id="GO:0000287">
    <property type="term" value="F:magnesium ion binding"/>
    <property type="evidence" value="ECO:0007669"/>
    <property type="project" value="InterPro"/>
</dbReference>
<accession>A0A4Y8WNH6</accession>
<comment type="caution">
    <text evidence="2">The sequence shown here is derived from an EMBL/GenBank/DDBJ whole genome shotgun (WGS) entry which is preliminary data.</text>
</comment>
<gene>
    <name evidence="2" type="ORF">E4P47_06345</name>
</gene>
<dbReference type="InterPro" id="IPR037143">
    <property type="entry name" value="4-PPantetheinyl_Trfase_dom_sf"/>
</dbReference>
<dbReference type="SUPFAM" id="SSF56214">
    <property type="entry name" value="4'-phosphopantetheinyl transferase"/>
    <property type="match status" value="2"/>
</dbReference>